<dbReference type="Proteomes" id="UP000005446">
    <property type="component" value="Unassembled WGS sequence"/>
</dbReference>
<accession>H0ES18</accession>
<dbReference type="InParanoid" id="H0ES18"/>
<protein>
    <submittedName>
        <fullName evidence="2">Uncharacterized protein</fullName>
    </submittedName>
</protein>
<evidence type="ECO:0000256" key="1">
    <source>
        <dbReference type="SAM" id="MobiDB-lite"/>
    </source>
</evidence>
<evidence type="ECO:0000313" key="3">
    <source>
        <dbReference type="Proteomes" id="UP000005446"/>
    </source>
</evidence>
<feature type="region of interest" description="Disordered" evidence="1">
    <location>
        <begin position="68"/>
        <end position="93"/>
    </location>
</feature>
<keyword evidence="3" id="KW-1185">Reference proteome</keyword>
<dbReference type="AlphaFoldDB" id="H0ES18"/>
<dbReference type="EMBL" id="AGUE01000138">
    <property type="protein sequence ID" value="EHK98742.1"/>
    <property type="molecule type" value="Genomic_DNA"/>
</dbReference>
<dbReference type="HOGENOM" id="CLU_2399881_0_0_1"/>
<organism evidence="2 3">
    <name type="scientific">Glarea lozoyensis (strain ATCC 74030 / MF5533)</name>
    <dbReference type="NCBI Taxonomy" id="1104152"/>
    <lineage>
        <taxon>Eukaryota</taxon>
        <taxon>Fungi</taxon>
        <taxon>Dikarya</taxon>
        <taxon>Ascomycota</taxon>
        <taxon>Pezizomycotina</taxon>
        <taxon>Leotiomycetes</taxon>
        <taxon>Helotiales</taxon>
        <taxon>Helotiaceae</taxon>
        <taxon>Glarea</taxon>
    </lineage>
</organism>
<gene>
    <name evidence="2" type="ORF">M7I_5492</name>
</gene>
<evidence type="ECO:0000313" key="2">
    <source>
        <dbReference type="EMBL" id="EHK98742.1"/>
    </source>
</evidence>
<reference evidence="2 3" key="1">
    <citation type="journal article" date="2012" name="Eukaryot. Cell">
        <title>Genome sequence of the fungus Glarea lozoyensis: the first genome sequence of a species from the Helotiaceae family.</title>
        <authorList>
            <person name="Youssar L."/>
            <person name="Gruening B.A."/>
            <person name="Erxleben A."/>
            <person name="Guenther S."/>
            <person name="Huettel W."/>
        </authorList>
    </citation>
    <scope>NUCLEOTIDE SEQUENCE [LARGE SCALE GENOMIC DNA]</scope>
    <source>
        <strain evidence="3">ATCC 74030 / MF5533</strain>
    </source>
</reference>
<proteinExistence type="predicted"/>
<sequence length="93" mass="10364">MASKPILHSSQHSKPIIPLPTTNAIIKPPPKIKLHQQPINPTNLNRYIRLPIPILSLIHLITILTPPSVPPNIPPQNRNHTPNTLPHDPTNHP</sequence>
<feature type="region of interest" description="Disordered" evidence="1">
    <location>
        <begin position="1"/>
        <end position="22"/>
    </location>
</feature>
<comment type="caution">
    <text evidence="2">The sequence shown here is derived from an EMBL/GenBank/DDBJ whole genome shotgun (WGS) entry which is preliminary data.</text>
</comment>
<name>H0ES18_GLAL7</name>